<organism evidence="2 3">
    <name type="scientific">Thermoplasma volcanium (strain ATCC 51530 / DSM 4299 / JCM 9571 / NBRC 15438 / GSS1)</name>
    <dbReference type="NCBI Taxonomy" id="273116"/>
    <lineage>
        <taxon>Archaea</taxon>
        <taxon>Methanobacteriati</taxon>
        <taxon>Thermoplasmatota</taxon>
        <taxon>Thermoplasmata</taxon>
        <taxon>Thermoplasmatales</taxon>
        <taxon>Thermoplasmataceae</taxon>
        <taxon>Thermoplasma</taxon>
    </lineage>
</organism>
<reference evidence="2 3" key="2">
    <citation type="journal article" date="2000" name="Proc. Natl. Acad. Sci. U.S.A.">
        <title>Archaeal adaptation to higher temperatures revealed by genomic sequence of Thermoplasma volcanium.</title>
        <authorList>
            <person name="Kawashima T."/>
            <person name="Amano N."/>
            <person name="Koike H."/>
            <person name="Makino S."/>
            <person name="Higuchi S."/>
            <person name="Kawashima-Ohya Y."/>
            <person name="Watanabe K."/>
            <person name="Yamazaki M."/>
            <person name="Kanehori K."/>
            <person name="Kawamoto T."/>
            <person name="Nunoshiba T."/>
            <person name="Yamamoto Y."/>
            <person name="Aramaki H."/>
            <person name="Makino K."/>
            <person name="Suzuki M."/>
        </authorList>
    </citation>
    <scope>NUCLEOTIDE SEQUENCE [LARGE SCALE GENOMIC DNA]</scope>
    <source>
        <strain evidence="3">ATCC 51530 / DSM 4299 / JCM 9571 / NBRC 15438 / GSS1</strain>
    </source>
</reference>
<dbReference type="Pfam" id="PF13181">
    <property type="entry name" value="TPR_8"/>
    <property type="match status" value="1"/>
</dbReference>
<dbReference type="InterPro" id="IPR019734">
    <property type="entry name" value="TPR_rpt"/>
</dbReference>
<dbReference type="PROSITE" id="PS50005">
    <property type="entry name" value="TPR"/>
    <property type="match status" value="3"/>
</dbReference>
<dbReference type="Pfam" id="PF14559">
    <property type="entry name" value="TPR_19"/>
    <property type="match status" value="1"/>
</dbReference>
<name>Q979D4_THEVO</name>
<dbReference type="eggNOG" id="arCOG03042">
    <property type="taxonomic scope" value="Archaea"/>
</dbReference>
<dbReference type="DNASU" id="1441344"/>
<keyword evidence="3" id="KW-1185">Reference proteome</keyword>
<dbReference type="AlphaFoldDB" id="Q979D4"/>
<dbReference type="SUPFAM" id="SSF48452">
    <property type="entry name" value="TPR-like"/>
    <property type="match status" value="2"/>
</dbReference>
<protein>
    <recommendedName>
        <fullName evidence="4">Tetratricopeptide repeat protein</fullName>
    </recommendedName>
</protein>
<reference evidence="2 3" key="1">
    <citation type="journal article" date="1999" name="Proc. Jpn. Acad.">
        <title>Determination of the complete genomic DNA sequence of Thermoplasma volvanium GSS1.</title>
        <authorList>
            <person name="Kawashima T."/>
            <person name="Yamamoto Y."/>
            <person name="Aramaki H."/>
            <person name="Nunoshiba T."/>
            <person name="Kawamoto T."/>
            <person name="Watanabe K."/>
            <person name="Yamazaki M."/>
            <person name="Kanehori K."/>
            <person name="Amano N."/>
            <person name="Ohya Y."/>
            <person name="Makino K."/>
            <person name="Suzuki M."/>
        </authorList>
    </citation>
    <scope>NUCLEOTIDE SEQUENCE [LARGE SCALE GENOMIC DNA]</scope>
    <source>
        <strain evidence="3">ATCC 51530 / DSM 4299 / JCM 9571 / NBRC 15438 / GSS1</strain>
    </source>
</reference>
<gene>
    <name evidence="2" type="ORF">TVG1265169</name>
</gene>
<sequence>MYAMFKDEKTPDEYAEEARSDIAAGNYAEAIEKIDKAIDKEPRNPSLHLIRADALYRQGNYSSAIEELNFTEHMDKNNPELFSLKSICYGSMGDFKRSKEEADKAIKADQSYPFAYYNRAAALRGLGDVDGAEKDFRKYIEMQPSDPDPHYDLAEIYFEKKDYKKAMEEVKAVLRNDKSNEKAYDLKLQIHLATNDGEGYFKALLEAFKNTENFKYIGTLTDGLIGIGSYDTAEDILKQFIKVYEKEPYLYDLLARTYDQEGKAKEADETYNTLLRLNNSRESHIYWFDYLLDSGRYDDLLSEIEKSGFKDEEILEIEYIAQDASGKHEEALKTAGELVKMDQTPYSRSLYATQLRKLGKLEDALTYLGSGDQDSDEVQFEKFNILLEMGNHSLAMESLKNSITASDDDEERLGHLITGISSAISKADFNTVNNFLDGLKMPEEEENIAVYALKGIVSGIFESYSKGKDMLIGLDEDRDNVCDFASYLANLMQGKASEFLNKFIEENCKKPEE</sequence>
<dbReference type="KEGG" id="tvo:TVG1265169"/>
<dbReference type="PhylomeDB" id="Q979D4"/>
<dbReference type="Proteomes" id="UP000001017">
    <property type="component" value="Chromosome"/>
</dbReference>
<dbReference type="GO" id="GO:0045892">
    <property type="term" value="P:negative regulation of DNA-templated transcription"/>
    <property type="evidence" value="ECO:0007669"/>
    <property type="project" value="InterPro"/>
</dbReference>
<proteinExistence type="predicted"/>
<feature type="repeat" description="TPR" evidence="1">
    <location>
        <begin position="11"/>
        <end position="44"/>
    </location>
</feature>
<dbReference type="InterPro" id="IPR044650">
    <property type="entry name" value="SRFR1-like"/>
</dbReference>
<dbReference type="InterPro" id="IPR011990">
    <property type="entry name" value="TPR-like_helical_dom_sf"/>
</dbReference>
<dbReference type="Gene3D" id="1.25.40.10">
    <property type="entry name" value="Tetratricopeptide repeat domain"/>
    <property type="match status" value="5"/>
</dbReference>
<dbReference type="PaxDb" id="273116-14325465"/>
<dbReference type="Pfam" id="PF13432">
    <property type="entry name" value="TPR_16"/>
    <property type="match status" value="1"/>
</dbReference>
<evidence type="ECO:0000313" key="2">
    <source>
        <dbReference type="EMBL" id="BAB60369.1"/>
    </source>
</evidence>
<dbReference type="SMART" id="SM00028">
    <property type="entry name" value="TPR"/>
    <property type="match status" value="7"/>
</dbReference>
<dbReference type="EMBL" id="BA000011">
    <property type="protein sequence ID" value="BAB60369.1"/>
    <property type="molecule type" value="Genomic_DNA"/>
</dbReference>
<dbReference type="PANTHER" id="PTHR44749">
    <property type="entry name" value="SUPPRESSOR OF RPS4-RLD 1"/>
    <property type="match status" value="1"/>
</dbReference>
<accession>Q979D4</accession>
<dbReference type="HOGENOM" id="CLU_514494_0_0_2"/>
<feature type="repeat" description="TPR" evidence="1">
    <location>
        <begin position="147"/>
        <end position="180"/>
    </location>
</feature>
<keyword evidence="1" id="KW-0802">TPR repeat</keyword>
<feature type="repeat" description="TPR" evidence="1">
    <location>
        <begin position="113"/>
        <end position="146"/>
    </location>
</feature>
<evidence type="ECO:0000313" key="3">
    <source>
        <dbReference type="Proteomes" id="UP000001017"/>
    </source>
</evidence>
<dbReference type="PANTHER" id="PTHR44749:SF1">
    <property type="entry name" value="TETRATRICOPEPTIDE-LIKE HELICAL DOMAIN-CONTAINING PROTEIN"/>
    <property type="match status" value="1"/>
</dbReference>
<evidence type="ECO:0000256" key="1">
    <source>
        <dbReference type="PROSITE-ProRule" id="PRU00339"/>
    </source>
</evidence>
<evidence type="ECO:0008006" key="4">
    <source>
        <dbReference type="Google" id="ProtNLM"/>
    </source>
</evidence>